<sequence>METELRITNISNHIQHDSTSAVFILASVRVDFSTHEKQTRITACDFPIVYSKNLV</sequence>
<dbReference type="EMBL" id="KQ416976">
    <property type="protein sequence ID" value="KOF94355.1"/>
    <property type="molecule type" value="Genomic_DNA"/>
</dbReference>
<evidence type="ECO:0000313" key="1">
    <source>
        <dbReference type="EMBL" id="KOF94355.1"/>
    </source>
</evidence>
<proteinExistence type="predicted"/>
<reference evidence="1" key="1">
    <citation type="submission" date="2015-07" db="EMBL/GenBank/DDBJ databases">
        <title>MeaNS - Measles Nucleotide Surveillance Program.</title>
        <authorList>
            <person name="Tran T."/>
            <person name="Druce J."/>
        </authorList>
    </citation>
    <scope>NUCLEOTIDE SEQUENCE</scope>
    <source>
        <strain evidence="1">UCB-OBI-ISO-001</strain>
        <tissue evidence="1">Gonad</tissue>
    </source>
</reference>
<dbReference type="AlphaFoldDB" id="A0A0L8HZY5"/>
<gene>
    <name evidence="1" type="ORF">OCBIM_22001955mg</name>
</gene>
<name>A0A0L8HZY5_OCTBM</name>
<protein>
    <submittedName>
        <fullName evidence="1">Uncharacterized protein</fullName>
    </submittedName>
</protein>
<organism evidence="1">
    <name type="scientific">Octopus bimaculoides</name>
    <name type="common">California two-spotted octopus</name>
    <dbReference type="NCBI Taxonomy" id="37653"/>
    <lineage>
        <taxon>Eukaryota</taxon>
        <taxon>Metazoa</taxon>
        <taxon>Spiralia</taxon>
        <taxon>Lophotrochozoa</taxon>
        <taxon>Mollusca</taxon>
        <taxon>Cephalopoda</taxon>
        <taxon>Coleoidea</taxon>
        <taxon>Octopodiformes</taxon>
        <taxon>Octopoda</taxon>
        <taxon>Incirrata</taxon>
        <taxon>Octopodidae</taxon>
        <taxon>Octopus</taxon>
    </lineage>
</organism>
<accession>A0A0L8HZY5</accession>